<feature type="region of interest" description="Disordered" evidence="5">
    <location>
        <begin position="310"/>
        <end position="330"/>
    </location>
</feature>
<gene>
    <name evidence="7" type="ORF">AB1Y20_004427</name>
</gene>
<dbReference type="CDD" id="cd02570">
    <property type="entry name" value="PseudoU_synth_EcTruA"/>
    <property type="match status" value="1"/>
</dbReference>
<evidence type="ECO:0000259" key="6">
    <source>
        <dbReference type="Pfam" id="PF01416"/>
    </source>
</evidence>
<comment type="similarity">
    <text evidence="1 4">Belongs to the tRNA pseudouridine synthase TruA family.</text>
</comment>
<feature type="domain" description="Pseudouridine synthase I TruA alpha/beta" evidence="6">
    <location>
        <begin position="185"/>
        <end position="295"/>
    </location>
</feature>
<dbReference type="PANTHER" id="PTHR11142">
    <property type="entry name" value="PSEUDOURIDYLATE SYNTHASE"/>
    <property type="match status" value="1"/>
</dbReference>
<dbReference type="GO" id="GO:0031119">
    <property type="term" value="P:tRNA pseudouridine synthesis"/>
    <property type="evidence" value="ECO:0007669"/>
    <property type="project" value="TreeGrafter"/>
</dbReference>
<keyword evidence="8" id="KW-1185">Reference proteome</keyword>
<dbReference type="SUPFAM" id="SSF55120">
    <property type="entry name" value="Pseudouridine synthase"/>
    <property type="match status" value="1"/>
</dbReference>
<dbReference type="GO" id="GO:0003723">
    <property type="term" value="F:RNA binding"/>
    <property type="evidence" value="ECO:0007669"/>
    <property type="project" value="InterPro"/>
</dbReference>
<evidence type="ECO:0000313" key="7">
    <source>
        <dbReference type="EMBL" id="KAL1508317.1"/>
    </source>
</evidence>
<organism evidence="7 8">
    <name type="scientific">Prymnesium parvum</name>
    <name type="common">Toxic golden alga</name>
    <dbReference type="NCBI Taxonomy" id="97485"/>
    <lineage>
        <taxon>Eukaryota</taxon>
        <taxon>Haptista</taxon>
        <taxon>Haptophyta</taxon>
        <taxon>Prymnesiophyceae</taxon>
        <taxon>Prymnesiales</taxon>
        <taxon>Prymnesiaceae</taxon>
        <taxon>Prymnesium</taxon>
    </lineage>
</organism>
<evidence type="ECO:0000256" key="3">
    <source>
        <dbReference type="ARBA" id="ARBA00023235"/>
    </source>
</evidence>
<dbReference type="Pfam" id="PF01416">
    <property type="entry name" value="PseudoU_synth_1"/>
    <property type="match status" value="1"/>
</dbReference>
<evidence type="ECO:0000313" key="8">
    <source>
        <dbReference type="Proteomes" id="UP001515480"/>
    </source>
</evidence>
<dbReference type="Gene3D" id="3.30.70.660">
    <property type="entry name" value="Pseudouridine synthase I, catalytic domain, C-terminal subdomain"/>
    <property type="match status" value="1"/>
</dbReference>
<reference evidence="7 8" key="1">
    <citation type="journal article" date="2024" name="Science">
        <title>Giant polyketide synthase enzymes in the biosynthesis of giant marine polyether toxins.</title>
        <authorList>
            <person name="Fallon T.R."/>
            <person name="Shende V.V."/>
            <person name="Wierzbicki I.H."/>
            <person name="Pendleton A.L."/>
            <person name="Watervoot N.F."/>
            <person name="Auber R.P."/>
            <person name="Gonzalez D.J."/>
            <person name="Wisecaver J.H."/>
            <person name="Moore B.S."/>
        </authorList>
    </citation>
    <scope>NUCLEOTIDE SEQUENCE [LARGE SCALE GENOMIC DNA]</scope>
    <source>
        <strain evidence="7 8">12B1</strain>
    </source>
</reference>
<dbReference type="InterPro" id="IPR020094">
    <property type="entry name" value="TruA/RsuA/RluB/E/F_N"/>
</dbReference>
<dbReference type="PANTHER" id="PTHR11142:SF0">
    <property type="entry name" value="TRNA PSEUDOURIDINE SYNTHASE-LIKE 1"/>
    <property type="match status" value="1"/>
</dbReference>
<protein>
    <recommendedName>
        <fullName evidence="4">tRNA pseudouridine synthase</fullName>
        <ecNumber evidence="4">5.4.99.12</ecNumber>
    </recommendedName>
</protein>
<accession>A0AB34IYS2</accession>
<evidence type="ECO:0000256" key="1">
    <source>
        <dbReference type="ARBA" id="ARBA00009375"/>
    </source>
</evidence>
<evidence type="ECO:0000256" key="4">
    <source>
        <dbReference type="RuleBase" id="RU003792"/>
    </source>
</evidence>
<dbReference type="EC" id="5.4.99.12" evidence="4"/>
<proteinExistence type="inferred from homology"/>
<dbReference type="EMBL" id="JBGBPQ010000016">
    <property type="protein sequence ID" value="KAL1508317.1"/>
    <property type="molecule type" value="Genomic_DNA"/>
</dbReference>
<comment type="caution">
    <text evidence="7">The sequence shown here is derived from an EMBL/GenBank/DDBJ whole genome shotgun (WGS) entry which is preliminary data.</text>
</comment>
<sequence length="330" mass="35678">MLLLIPSPRAASPSRWPLIFARALDADPPPPRATRWRGRLTYDGESLHGSQPQPRHRTAGGLLSAALSTRFASPVDVVCASRTDHGVHARGQAVHFDVPLSAPPPHADALQRSINGLLPEDVRLAELEEAPEVDARGRPWHAMLWATGKLYSYRLHSGGELDPLSRRQRYFSGRRPLDIDRMAAAASHLSGTIDCAALANRRSGESLPLLWPAAATTRAVRSVALVDEGGGRLRVDVHVHSALYKMVRNMVGLLLLAGRGRIAPDEVPALLAARDRARLPPPAPAHGLTLECVYYSHGWGGRYDHPLHPPRQWGGAADATEGECGGEAEG</sequence>
<dbReference type="InterPro" id="IPR020097">
    <property type="entry name" value="PsdUridine_synth_TruA_a/b_dom"/>
</dbReference>
<keyword evidence="2 4" id="KW-0819">tRNA processing</keyword>
<evidence type="ECO:0000256" key="2">
    <source>
        <dbReference type="ARBA" id="ARBA00022694"/>
    </source>
</evidence>
<dbReference type="GO" id="GO:0160147">
    <property type="term" value="F:tRNA pseudouridine(38-40) synthase activity"/>
    <property type="evidence" value="ECO:0007669"/>
    <property type="project" value="UniProtKB-EC"/>
</dbReference>
<comment type="catalytic activity">
    <reaction evidence="4">
        <text>uridine(38/39/40) in tRNA = pseudouridine(38/39/40) in tRNA</text>
        <dbReference type="Rhea" id="RHEA:22376"/>
        <dbReference type="Rhea" id="RHEA-COMP:10085"/>
        <dbReference type="Rhea" id="RHEA-COMP:10087"/>
        <dbReference type="ChEBI" id="CHEBI:65314"/>
        <dbReference type="ChEBI" id="CHEBI:65315"/>
        <dbReference type="EC" id="5.4.99.12"/>
    </reaction>
</comment>
<dbReference type="InterPro" id="IPR001406">
    <property type="entry name" value="PsdUridine_synth_TruA"/>
</dbReference>
<dbReference type="AlphaFoldDB" id="A0AB34IYS2"/>
<dbReference type="Proteomes" id="UP001515480">
    <property type="component" value="Unassembled WGS sequence"/>
</dbReference>
<dbReference type="HAMAP" id="MF_00171">
    <property type="entry name" value="TruA"/>
    <property type="match status" value="1"/>
</dbReference>
<feature type="compositionally biased region" description="Acidic residues" evidence="5">
    <location>
        <begin position="320"/>
        <end position="330"/>
    </location>
</feature>
<evidence type="ECO:0000256" key="5">
    <source>
        <dbReference type="SAM" id="MobiDB-lite"/>
    </source>
</evidence>
<dbReference type="InterPro" id="IPR020095">
    <property type="entry name" value="PsdUridine_synth_TruA_C"/>
</dbReference>
<keyword evidence="3 4" id="KW-0413">Isomerase</keyword>
<name>A0AB34IYS2_PRYPA</name>
<dbReference type="InterPro" id="IPR020103">
    <property type="entry name" value="PsdUridine_synth_cat_dom_sf"/>
</dbReference>
<dbReference type="Gene3D" id="3.30.70.580">
    <property type="entry name" value="Pseudouridine synthase I, catalytic domain, N-terminal subdomain"/>
    <property type="match status" value="1"/>
</dbReference>